<evidence type="ECO:0000313" key="2">
    <source>
        <dbReference type="Proteomes" id="UP000324896"/>
    </source>
</evidence>
<dbReference type="EMBL" id="FMYT01000002">
    <property type="protein sequence ID" value="SDC09522.1"/>
    <property type="molecule type" value="Genomic_DNA"/>
</dbReference>
<name>A0A1G6ISH3_9FIRM</name>
<dbReference type="AlphaFoldDB" id="A0A1G6ISH3"/>
<organism evidence="1 2">
    <name type="scientific">Halanaerobium congolense</name>
    <dbReference type="NCBI Taxonomy" id="54121"/>
    <lineage>
        <taxon>Bacteria</taxon>
        <taxon>Bacillati</taxon>
        <taxon>Bacillota</taxon>
        <taxon>Clostridia</taxon>
        <taxon>Halanaerobiales</taxon>
        <taxon>Halanaerobiaceae</taxon>
        <taxon>Halanaerobium</taxon>
    </lineage>
</organism>
<proteinExistence type="predicted"/>
<protein>
    <submittedName>
        <fullName evidence="1">Uncharacterized protein</fullName>
    </submittedName>
</protein>
<dbReference type="Proteomes" id="UP000324896">
    <property type="component" value="Unassembled WGS sequence"/>
</dbReference>
<evidence type="ECO:0000313" key="1">
    <source>
        <dbReference type="EMBL" id="SDC09522.1"/>
    </source>
</evidence>
<sequence length="158" mass="18128">MRAKKDDESYFRDNNKMSKRFLTGVLGEVAVEELIHKQFVNWTVGAAKFYNKADLTKLNLNIGIKTVEMGKLPVIHKKPKRPEIINLKVNDHFFYICGLATRETLLKYQDDDGILSPALRKKGNKTAFYGFSELIKFNNFAGLVKAYYTDLFISKIAI</sequence>
<reference evidence="1 2" key="1">
    <citation type="submission" date="2016-10" db="EMBL/GenBank/DDBJ databases">
        <authorList>
            <person name="Varghese N."/>
            <person name="Submissions S."/>
        </authorList>
    </citation>
    <scope>NUCLEOTIDE SEQUENCE [LARGE SCALE GENOMIC DNA]</scope>
    <source>
        <strain evidence="1 2">WG10</strain>
    </source>
</reference>
<gene>
    <name evidence="1" type="ORF">SAMN04488597_10275</name>
</gene>
<accession>A0A1G6ISH3</accession>